<organism evidence="2 3">
    <name type="scientific">Dothistroma septosporum (strain NZE10 / CBS 128990)</name>
    <name type="common">Red band needle blight fungus</name>
    <name type="synonym">Mycosphaerella pini</name>
    <dbReference type="NCBI Taxonomy" id="675120"/>
    <lineage>
        <taxon>Eukaryota</taxon>
        <taxon>Fungi</taxon>
        <taxon>Dikarya</taxon>
        <taxon>Ascomycota</taxon>
        <taxon>Pezizomycotina</taxon>
        <taxon>Dothideomycetes</taxon>
        <taxon>Dothideomycetidae</taxon>
        <taxon>Mycosphaerellales</taxon>
        <taxon>Mycosphaerellaceae</taxon>
        <taxon>Dothistroma</taxon>
    </lineage>
</organism>
<proteinExistence type="predicted"/>
<gene>
    <name evidence="2" type="ORF">DOTSEDRAFT_71744</name>
</gene>
<evidence type="ECO:0000313" key="2">
    <source>
        <dbReference type="EMBL" id="EME44040.1"/>
    </source>
</evidence>
<accession>N1PNS6</accession>
<dbReference type="AlphaFoldDB" id="N1PNS6"/>
<evidence type="ECO:0000313" key="3">
    <source>
        <dbReference type="Proteomes" id="UP000016933"/>
    </source>
</evidence>
<reference evidence="3" key="1">
    <citation type="journal article" date="2012" name="PLoS Genet.">
        <title>The genomes of the fungal plant pathogens Cladosporium fulvum and Dothistroma septosporum reveal adaptation to different hosts and lifestyles but also signatures of common ancestry.</title>
        <authorList>
            <person name="de Wit P.J.G.M."/>
            <person name="van der Burgt A."/>
            <person name="Oekmen B."/>
            <person name="Stergiopoulos I."/>
            <person name="Abd-Elsalam K.A."/>
            <person name="Aerts A.L."/>
            <person name="Bahkali A.H."/>
            <person name="Beenen H.G."/>
            <person name="Chettri P."/>
            <person name="Cox M.P."/>
            <person name="Datema E."/>
            <person name="de Vries R.P."/>
            <person name="Dhillon B."/>
            <person name="Ganley A.R."/>
            <person name="Griffiths S.A."/>
            <person name="Guo Y."/>
            <person name="Hamelin R.C."/>
            <person name="Henrissat B."/>
            <person name="Kabir M.S."/>
            <person name="Jashni M.K."/>
            <person name="Kema G."/>
            <person name="Klaubauf S."/>
            <person name="Lapidus A."/>
            <person name="Levasseur A."/>
            <person name="Lindquist E."/>
            <person name="Mehrabi R."/>
            <person name="Ohm R.A."/>
            <person name="Owen T.J."/>
            <person name="Salamov A."/>
            <person name="Schwelm A."/>
            <person name="Schijlen E."/>
            <person name="Sun H."/>
            <person name="van den Burg H.A."/>
            <person name="van Ham R.C.H.J."/>
            <person name="Zhang S."/>
            <person name="Goodwin S.B."/>
            <person name="Grigoriev I.V."/>
            <person name="Collemare J."/>
            <person name="Bradshaw R.E."/>
        </authorList>
    </citation>
    <scope>NUCLEOTIDE SEQUENCE [LARGE SCALE GENOMIC DNA]</scope>
    <source>
        <strain evidence="3">NZE10 / CBS 128990</strain>
    </source>
</reference>
<name>N1PNS6_DOTSN</name>
<feature type="non-terminal residue" evidence="2">
    <location>
        <position position="89"/>
    </location>
</feature>
<dbReference type="EMBL" id="KB446539">
    <property type="protein sequence ID" value="EME44040.1"/>
    <property type="molecule type" value="Genomic_DNA"/>
</dbReference>
<sequence>MKSCQFRSSSQARNEARSSGGSTVALCAAVFVSRSEGRALRAWTESTSQADRELAVLAIDGAVYKLRGLCREKCRWAGQRCTAKGGSMV</sequence>
<dbReference type="HOGENOM" id="CLU_2460715_0_0_1"/>
<evidence type="ECO:0000256" key="1">
    <source>
        <dbReference type="SAM" id="MobiDB-lite"/>
    </source>
</evidence>
<protein>
    <submittedName>
        <fullName evidence="2">Uncharacterized protein</fullName>
    </submittedName>
</protein>
<feature type="region of interest" description="Disordered" evidence="1">
    <location>
        <begin position="1"/>
        <end position="22"/>
    </location>
</feature>
<dbReference type="Proteomes" id="UP000016933">
    <property type="component" value="Unassembled WGS sequence"/>
</dbReference>
<reference evidence="2 3" key="2">
    <citation type="journal article" date="2012" name="PLoS Pathog.">
        <title>Diverse lifestyles and strategies of plant pathogenesis encoded in the genomes of eighteen Dothideomycetes fungi.</title>
        <authorList>
            <person name="Ohm R.A."/>
            <person name="Feau N."/>
            <person name="Henrissat B."/>
            <person name="Schoch C.L."/>
            <person name="Horwitz B.A."/>
            <person name="Barry K.W."/>
            <person name="Condon B.J."/>
            <person name="Copeland A.C."/>
            <person name="Dhillon B."/>
            <person name="Glaser F."/>
            <person name="Hesse C.N."/>
            <person name="Kosti I."/>
            <person name="LaButti K."/>
            <person name="Lindquist E.A."/>
            <person name="Lucas S."/>
            <person name="Salamov A.A."/>
            <person name="Bradshaw R.E."/>
            <person name="Ciuffetti L."/>
            <person name="Hamelin R.C."/>
            <person name="Kema G.H.J."/>
            <person name="Lawrence C."/>
            <person name="Scott J.A."/>
            <person name="Spatafora J.W."/>
            <person name="Turgeon B.G."/>
            <person name="de Wit P.J.G.M."/>
            <person name="Zhong S."/>
            <person name="Goodwin S.B."/>
            <person name="Grigoriev I.V."/>
        </authorList>
    </citation>
    <scope>NUCLEOTIDE SEQUENCE [LARGE SCALE GENOMIC DNA]</scope>
    <source>
        <strain evidence="3">NZE10 / CBS 128990</strain>
    </source>
</reference>
<keyword evidence="3" id="KW-1185">Reference proteome</keyword>